<evidence type="ECO:0000313" key="12">
    <source>
        <dbReference type="EMBL" id="EEB10287.1"/>
    </source>
</evidence>
<feature type="transmembrane region" description="Helical" evidence="11">
    <location>
        <begin position="44"/>
        <end position="63"/>
    </location>
</feature>
<dbReference type="GO" id="GO:0006493">
    <property type="term" value="P:protein O-linked glycosylation"/>
    <property type="evidence" value="ECO:0007669"/>
    <property type="project" value="TreeGrafter"/>
</dbReference>
<dbReference type="CTD" id="8232260"/>
<dbReference type="PANTHER" id="PTHR11214">
    <property type="entry name" value="BETA-1,3-N-ACETYLGLUCOSAMINYLTRANSFERASE"/>
    <property type="match status" value="1"/>
</dbReference>
<dbReference type="KEGG" id="phu:Phum_PHUM029810"/>
<evidence type="ECO:0000256" key="1">
    <source>
        <dbReference type="ARBA" id="ARBA00004323"/>
    </source>
</evidence>
<dbReference type="STRING" id="121224.E0VA81"/>
<dbReference type="EMBL" id="AAZO01000358">
    <property type="status" value="NOT_ANNOTATED_CDS"/>
    <property type="molecule type" value="Genomic_DNA"/>
</dbReference>
<dbReference type="GO" id="GO:0016758">
    <property type="term" value="F:hexosyltransferase activity"/>
    <property type="evidence" value="ECO:0007669"/>
    <property type="project" value="InterPro"/>
</dbReference>
<evidence type="ECO:0000256" key="5">
    <source>
        <dbReference type="ARBA" id="ARBA00022692"/>
    </source>
</evidence>
<feature type="transmembrane region" description="Helical" evidence="11">
    <location>
        <begin position="6"/>
        <end position="23"/>
    </location>
</feature>
<evidence type="ECO:0000256" key="3">
    <source>
        <dbReference type="ARBA" id="ARBA00022676"/>
    </source>
</evidence>
<dbReference type="Pfam" id="PF01762">
    <property type="entry name" value="Galactosyl_T"/>
    <property type="match status" value="1"/>
</dbReference>
<evidence type="ECO:0000256" key="9">
    <source>
        <dbReference type="ARBA" id="ARBA00023136"/>
    </source>
</evidence>
<dbReference type="OMA" id="MPRDVYP"/>
<comment type="caution">
    <text evidence="11">Lacks conserved residue(s) required for the propagation of feature annotation.</text>
</comment>
<keyword evidence="14" id="KW-1185">Reference proteome</keyword>
<dbReference type="GeneID" id="8232260"/>
<dbReference type="AlphaFoldDB" id="E0VA81"/>
<dbReference type="Proteomes" id="UP000009046">
    <property type="component" value="Unassembled WGS sequence"/>
</dbReference>
<evidence type="ECO:0000313" key="14">
    <source>
        <dbReference type="Proteomes" id="UP000009046"/>
    </source>
</evidence>
<dbReference type="HOGENOM" id="CLU_036849_2_3_1"/>
<dbReference type="OrthoDB" id="5512589at2759"/>
<reference evidence="12" key="1">
    <citation type="submission" date="2007-04" db="EMBL/GenBank/DDBJ databases">
        <title>Annotation of Pediculus humanus corporis strain USDA.</title>
        <authorList>
            <person name="Kirkness E."/>
            <person name="Hannick L."/>
            <person name="Hass B."/>
            <person name="Bruggner R."/>
            <person name="Lawson D."/>
            <person name="Bidwell S."/>
            <person name="Joardar V."/>
            <person name="Caler E."/>
            <person name="Walenz B."/>
            <person name="Inman J."/>
            <person name="Schobel S."/>
            <person name="Galinsky K."/>
            <person name="Amedeo P."/>
            <person name="Strausberg R."/>
        </authorList>
    </citation>
    <scope>NUCLEOTIDE SEQUENCE</scope>
    <source>
        <strain evidence="12">USDA</strain>
    </source>
</reference>
<dbReference type="RefSeq" id="XP_002423025.1">
    <property type="nucleotide sequence ID" value="XM_002422980.1"/>
</dbReference>
<keyword evidence="5 11" id="KW-0812">Transmembrane</keyword>
<evidence type="ECO:0000256" key="4">
    <source>
        <dbReference type="ARBA" id="ARBA00022679"/>
    </source>
</evidence>
<accession>E0VA81</accession>
<evidence type="ECO:0000256" key="8">
    <source>
        <dbReference type="ARBA" id="ARBA00023034"/>
    </source>
</evidence>
<evidence type="ECO:0000256" key="6">
    <source>
        <dbReference type="ARBA" id="ARBA00022968"/>
    </source>
</evidence>
<comment type="subcellular location">
    <subcellularLocation>
        <location evidence="1 11">Golgi apparatus membrane</location>
        <topology evidence="1 11">Single-pass type II membrane protein</topology>
    </subcellularLocation>
</comment>
<keyword evidence="3 11" id="KW-0328">Glycosyltransferase</keyword>
<reference evidence="13" key="3">
    <citation type="submission" date="2021-02" db="UniProtKB">
        <authorList>
            <consortium name="EnsemblMetazoa"/>
        </authorList>
    </citation>
    <scope>IDENTIFICATION</scope>
    <source>
        <strain evidence="13">USDA</strain>
    </source>
</reference>
<evidence type="ECO:0000256" key="10">
    <source>
        <dbReference type="ARBA" id="ARBA00023180"/>
    </source>
</evidence>
<dbReference type="GO" id="GO:0000139">
    <property type="term" value="C:Golgi membrane"/>
    <property type="evidence" value="ECO:0007669"/>
    <property type="project" value="UniProtKB-SubCell"/>
</dbReference>
<keyword evidence="8 11" id="KW-0333">Golgi apparatus</keyword>
<reference evidence="12" key="2">
    <citation type="submission" date="2007-04" db="EMBL/GenBank/DDBJ databases">
        <title>The genome of the human body louse.</title>
        <authorList>
            <consortium name="The Human Body Louse Genome Consortium"/>
            <person name="Kirkness E."/>
            <person name="Walenz B."/>
            <person name="Hass B."/>
            <person name="Bruggner R."/>
            <person name="Strausberg R."/>
        </authorList>
    </citation>
    <scope>NUCLEOTIDE SEQUENCE</scope>
    <source>
        <strain evidence="12">USDA</strain>
    </source>
</reference>
<dbReference type="PANTHER" id="PTHR11214:SF314">
    <property type="entry name" value="HEXOSYLTRANSFERASE"/>
    <property type="match status" value="1"/>
</dbReference>
<dbReference type="EC" id="2.4.1.-" evidence="11"/>
<dbReference type="EMBL" id="DS235005">
    <property type="protein sequence ID" value="EEB10287.1"/>
    <property type="molecule type" value="Genomic_DNA"/>
</dbReference>
<evidence type="ECO:0000313" key="13">
    <source>
        <dbReference type="EnsemblMetazoa" id="PHUM029810-PA"/>
    </source>
</evidence>
<keyword evidence="10" id="KW-0325">Glycoprotein</keyword>
<dbReference type="VEuPathDB" id="VectorBase:PHUM029810"/>
<dbReference type="Gene3D" id="3.90.550.50">
    <property type="match status" value="1"/>
</dbReference>
<dbReference type="FunFam" id="3.90.550.50:FF:000001">
    <property type="entry name" value="Hexosyltransferase"/>
    <property type="match status" value="1"/>
</dbReference>
<gene>
    <name evidence="13" type="primary">8232260</name>
    <name evidence="12" type="ORF">Phum_PHUM029810</name>
</gene>
<keyword evidence="9 11" id="KW-0472">Membrane</keyword>
<dbReference type="InterPro" id="IPR002659">
    <property type="entry name" value="Glyco_trans_31"/>
</dbReference>
<keyword evidence="4 12" id="KW-0808">Transferase</keyword>
<evidence type="ECO:0000256" key="2">
    <source>
        <dbReference type="ARBA" id="ARBA00008661"/>
    </source>
</evidence>
<keyword evidence="7 11" id="KW-1133">Transmembrane helix</keyword>
<protein>
    <recommendedName>
        <fullName evidence="11">Hexosyltransferase</fullName>
        <ecNumber evidence="11">2.4.1.-</ecNumber>
    </recommendedName>
</protein>
<comment type="similarity">
    <text evidence="2 11">Belongs to the glycosyltransferase 31 family.</text>
</comment>
<evidence type="ECO:0000256" key="7">
    <source>
        <dbReference type="ARBA" id="ARBA00022989"/>
    </source>
</evidence>
<dbReference type="FunCoup" id="E0VA81">
    <property type="interactions" value="36"/>
</dbReference>
<dbReference type="eggNOG" id="KOG2287">
    <property type="taxonomic scope" value="Eukaryota"/>
</dbReference>
<keyword evidence="6" id="KW-0735">Signal-anchor</keyword>
<evidence type="ECO:0000256" key="11">
    <source>
        <dbReference type="RuleBase" id="RU363063"/>
    </source>
</evidence>
<organism>
    <name type="scientific">Pediculus humanus subsp. corporis</name>
    <name type="common">Body louse</name>
    <dbReference type="NCBI Taxonomy" id="121224"/>
    <lineage>
        <taxon>Eukaryota</taxon>
        <taxon>Metazoa</taxon>
        <taxon>Ecdysozoa</taxon>
        <taxon>Arthropoda</taxon>
        <taxon>Hexapoda</taxon>
        <taxon>Insecta</taxon>
        <taxon>Pterygota</taxon>
        <taxon>Neoptera</taxon>
        <taxon>Paraneoptera</taxon>
        <taxon>Psocodea</taxon>
        <taxon>Troctomorpha</taxon>
        <taxon>Phthiraptera</taxon>
        <taxon>Anoplura</taxon>
        <taxon>Pediculidae</taxon>
        <taxon>Pediculus</taxon>
    </lineage>
</organism>
<dbReference type="EnsemblMetazoa" id="PHUM029810-RA">
    <property type="protein sequence ID" value="PHUM029810-PA"/>
    <property type="gene ID" value="PHUM029810"/>
</dbReference>
<sequence length="387" mass="44280">MSHPNLGLLFIIYPSSVLLKYNTSEKRTCEDDALMFKIKTLLRWFLLTALLFFPFMLYVPFYFDDGDSKKPGNAAIEGWGVDTSRSVSHYVTPDNDTSLIVSNELCSEPLLLLVIICSAVNNTLERMTIRKTWGNCSNPSYSLVFLLGTTENSTLQENVEEESNLHNDIIQENFLDSYNNLTLKSVMMLKFVKNRCKNVRYIFKCDDDMFVYLPNLLALIKVLDEKNVKNVLIGKLICGAKPILEVRSKWYAPRYLFSEKVYPNYLSGTGYLMDRHTALDLYEAALEIPYLHLEDVFITGLCARKAKIKPRHHSGFTYLTRPLDPCLYIKNENVITSHRVTTSNMTQLWTALNNGTKCFNGQNTHPLPIKLEFLKPSSSVGKKNRCS</sequence>
<name>E0VA81_PEDHC</name>
<dbReference type="InParanoid" id="E0VA81"/>
<proteinExistence type="inferred from homology"/>